<dbReference type="EMBL" id="UINC01025470">
    <property type="protein sequence ID" value="SVB01110.1"/>
    <property type="molecule type" value="Genomic_DNA"/>
</dbReference>
<evidence type="ECO:0000313" key="1">
    <source>
        <dbReference type="EMBL" id="SVB01110.1"/>
    </source>
</evidence>
<dbReference type="AlphaFoldDB" id="A0A382AHR9"/>
<accession>A0A382AHR9</accession>
<gene>
    <name evidence="1" type="ORF">METZ01_LOCUS153964</name>
</gene>
<protein>
    <recommendedName>
        <fullName evidence="2">Outer membrane lipoprotein BamD-like domain-containing protein</fullName>
    </recommendedName>
</protein>
<name>A0A382AHR9_9ZZZZ</name>
<evidence type="ECO:0008006" key="2">
    <source>
        <dbReference type="Google" id="ProtNLM"/>
    </source>
</evidence>
<dbReference type="InterPro" id="IPR011990">
    <property type="entry name" value="TPR-like_helical_dom_sf"/>
</dbReference>
<dbReference type="Gene3D" id="1.25.40.10">
    <property type="entry name" value="Tetratricopeptide repeat domain"/>
    <property type="match status" value="1"/>
</dbReference>
<proteinExistence type="predicted"/>
<sequence>MIFFSYVFFLCFSICFGKITPYDAGVRAYENRAVNAVGIVAQADSINRAIIEFKKVEKNSETELNTGIYLLRCYYFKGKFVANTDNEKKAVFNEGKALAESMLGLYPESAAVRYWYLANLGSWAEVYGIFTAAKEGVADLMKEHSEKIIGLDPDYWDGGGYFMLGAVHYKSPYIPFLLSWPDNDTAIQYLTLAMNTGKPTPHQMVYLARALYKDDKEDEAKTLLNDLIRSTISEDEPVEDLEQLKIAKEILNDWN</sequence>
<organism evidence="1">
    <name type="scientific">marine metagenome</name>
    <dbReference type="NCBI Taxonomy" id="408172"/>
    <lineage>
        <taxon>unclassified sequences</taxon>
        <taxon>metagenomes</taxon>
        <taxon>ecological metagenomes</taxon>
    </lineage>
</organism>
<reference evidence="1" key="1">
    <citation type="submission" date="2018-05" db="EMBL/GenBank/DDBJ databases">
        <authorList>
            <person name="Lanie J.A."/>
            <person name="Ng W.-L."/>
            <person name="Kazmierczak K.M."/>
            <person name="Andrzejewski T.M."/>
            <person name="Davidsen T.M."/>
            <person name="Wayne K.J."/>
            <person name="Tettelin H."/>
            <person name="Glass J.I."/>
            <person name="Rusch D."/>
            <person name="Podicherti R."/>
            <person name="Tsui H.-C.T."/>
            <person name="Winkler M.E."/>
        </authorList>
    </citation>
    <scope>NUCLEOTIDE SEQUENCE</scope>
</reference>